<comment type="caution">
    <text evidence="2">The sequence shown here is derived from an EMBL/GenBank/DDBJ whole genome shotgun (WGS) entry which is preliminary data.</text>
</comment>
<keyword evidence="3" id="KW-1185">Reference proteome</keyword>
<feature type="compositionally biased region" description="Basic and acidic residues" evidence="1">
    <location>
        <begin position="25"/>
        <end position="55"/>
    </location>
</feature>
<reference evidence="2" key="1">
    <citation type="submission" date="2021-04" db="EMBL/GenBank/DDBJ databases">
        <title>Pseudonocardia sp. nov., isolated from sandy soil of mangrove forest.</title>
        <authorList>
            <person name="Zan Z."/>
            <person name="Huang R."/>
            <person name="Liu W."/>
        </authorList>
    </citation>
    <scope>NUCLEOTIDE SEQUENCE</scope>
    <source>
        <strain evidence="2">S2-4</strain>
    </source>
</reference>
<evidence type="ECO:0000313" key="3">
    <source>
        <dbReference type="Proteomes" id="UP001165283"/>
    </source>
</evidence>
<sequence>MPTFQETDAHVAHARRVLAEMTARAVEDTREAEQHRSQELNDWHAQDHAGQRDDGQDYGDGY</sequence>
<dbReference type="EMBL" id="JAGSOV010000047">
    <property type="protein sequence ID" value="MCO1657874.1"/>
    <property type="molecule type" value="Genomic_DNA"/>
</dbReference>
<dbReference type="RefSeq" id="WP_252441523.1">
    <property type="nucleotide sequence ID" value="NZ_JAGSOV010000047.1"/>
</dbReference>
<evidence type="ECO:0000256" key="1">
    <source>
        <dbReference type="SAM" id="MobiDB-lite"/>
    </source>
</evidence>
<name>A0ABT1A538_9PSEU</name>
<gene>
    <name evidence="2" type="ORF">KDL28_22685</name>
</gene>
<feature type="region of interest" description="Disordered" evidence="1">
    <location>
        <begin position="25"/>
        <end position="62"/>
    </location>
</feature>
<proteinExistence type="predicted"/>
<organism evidence="2 3">
    <name type="scientific">Pseudonocardia humida</name>
    <dbReference type="NCBI Taxonomy" id="2800819"/>
    <lineage>
        <taxon>Bacteria</taxon>
        <taxon>Bacillati</taxon>
        <taxon>Actinomycetota</taxon>
        <taxon>Actinomycetes</taxon>
        <taxon>Pseudonocardiales</taxon>
        <taxon>Pseudonocardiaceae</taxon>
        <taxon>Pseudonocardia</taxon>
    </lineage>
</organism>
<accession>A0ABT1A538</accession>
<dbReference type="Proteomes" id="UP001165283">
    <property type="component" value="Unassembled WGS sequence"/>
</dbReference>
<protein>
    <submittedName>
        <fullName evidence="2">Uncharacterized protein</fullName>
    </submittedName>
</protein>
<evidence type="ECO:0000313" key="2">
    <source>
        <dbReference type="EMBL" id="MCO1657874.1"/>
    </source>
</evidence>